<dbReference type="InterPro" id="IPR036974">
    <property type="entry name" value="PUA_sf"/>
</dbReference>
<organism evidence="10 11">
    <name type="scientific">Sneathiella chinensis</name>
    <dbReference type="NCBI Taxonomy" id="349750"/>
    <lineage>
        <taxon>Bacteria</taxon>
        <taxon>Pseudomonadati</taxon>
        <taxon>Pseudomonadota</taxon>
        <taxon>Alphaproteobacteria</taxon>
        <taxon>Sneathiellales</taxon>
        <taxon>Sneathiellaceae</taxon>
        <taxon>Sneathiella</taxon>
    </lineage>
</organism>
<dbReference type="EC" id="2.7.2.11" evidence="8"/>
<dbReference type="NCBIfam" id="TIGR01027">
    <property type="entry name" value="proB"/>
    <property type="match status" value="1"/>
</dbReference>
<dbReference type="SUPFAM" id="SSF88697">
    <property type="entry name" value="PUA domain-like"/>
    <property type="match status" value="1"/>
</dbReference>
<dbReference type="CDD" id="cd21157">
    <property type="entry name" value="PUA_G5K"/>
    <property type="match status" value="1"/>
</dbReference>
<dbReference type="PRINTS" id="PR00474">
    <property type="entry name" value="GLU5KINASE"/>
</dbReference>
<comment type="similarity">
    <text evidence="8">Belongs to the glutamate 5-kinase family.</text>
</comment>
<comment type="function">
    <text evidence="8">Catalyzes the transfer of a phosphate group to glutamate to form L-glutamate 5-phosphate.</text>
</comment>
<comment type="catalytic activity">
    <reaction evidence="8">
        <text>L-glutamate + ATP = L-glutamyl 5-phosphate + ADP</text>
        <dbReference type="Rhea" id="RHEA:14877"/>
        <dbReference type="ChEBI" id="CHEBI:29985"/>
        <dbReference type="ChEBI" id="CHEBI:30616"/>
        <dbReference type="ChEBI" id="CHEBI:58274"/>
        <dbReference type="ChEBI" id="CHEBI:456216"/>
        <dbReference type="EC" id="2.7.2.11"/>
    </reaction>
</comment>
<keyword evidence="7 8" id="KW-0067">ATP-binding</keyword>
<feature type="binding site" evidence="8">
    <location>
        <position position="58"/>
    </location>
    <ligand>
        <name>substrate</name>
    </ligand>
</feature>
<dbReference type="SMART" id="SM00359">
    <property type="entry name" value="PUA"/>
    <property type="match status" value="1"/>
</dbReference>
<feature type="binding site" evidence="8">
    <location>
        <position position="17"/>
    </location>
    <ligand>
        <name>ATP</name>
        <dbReference type="ChEBI" id="CHEBI:30616"/>
    </ligand>
</feature>
<evidence type="ECO:0000256" key="3">
    <source>
        <dbReference type="ARBA" id="ARBA00022650"/>
    </source>
</evidence>
<dbReference type="InterPro" id="IPR019797">
    <property type="entry name" value="Glutamate_5-kinase_CS"/>
</dbReference>
<dbReference type="Gene3D" id="3.40.1160.10">
    <property type="entry name" value="Acetylglutamate kinase-like"/>
    <property type="match status" value="2"/>
</dbReference>
<feature type="binding site" evidence="8">
    <location>
        <begin position="219"/>
        <end position="225"/>
    </location>
    <ligand>
        <name>ATP</name>
        <dbReference type="ChEBI" id="CHEBI:30616"/>
    </ligand>
</feature>
<sequence>MATLTSRFTKAKRVVIKIGSALLVEQESGEIRREWLTALAEDISVMRARGQEVLLVSSGSIAIGRRVLGMKTGALRLEEKQAAAATGQIQLAHAYQEILATFDIHIAQILLTLSDTEIRRRYLNARSTLGTLLSLGAIPVINENDTVATSEIRYGDNDRLAARVAQMIGADCLVLLSDVDGLYDSDPTTNPNAAHIPEVAVLDDAILAMAGGVQTNVGSGGMVTKLKAAQIATAAGCHMFIASGKRSHPLKAIEDGARTTCFVAQDTPRSARKKWIAGSLTSLGTLVVDEGAEAALGRGKSLLPAGVLEVTGTFERGDCLTVYAKDGRELGRGLSAYSSEDAARIKGYKSGEIARILGYSGRDEMIHRDELALN</sequence>
<comment type="subcellular location">
    <subcellularLocation>
        <location evidence="8">Cytoplasm</location>
    </subcellularLocation>
</comment>
<dbReference type="PIRSF" id="PIRSF000729">
    <property type="entry name" value="GK"/>
    <property type="match status" value="1"/>
</dbReference>
<dbReference type="InterPro" id="IPR001057">
    <property type="entry name" value="Glu/AcGlu_kinase"/>
</dbReference>
<dbReference type="Pfam" id="PF00696">
    <property type="entry name" value="AA_kinase"/>
    <property type="match status" value="1"/>
</dbReference>
<evidence type="ECO:0000259" key="9">
    <source>
        <dbReference type="SMART" id="SM00359"/>
    </source>
</evidence>
<feature type="binding site" evidence="8">
    <location>
        <begin position="177"/>
        <end position="178"/>
    </location>
    <ligand>
        <name>ATP</name>
        <dbReference type="ChEBI" id="CHEBI:30616"/>
    </ligand>
</feature>
<accession>A0ABQ5U8Z1</accession>
<dbReference type="Gene3D" id="2.30.130.10">
    <property type="entry name" value="PUA domain"/>
    <property type="match status" value="1"/>
</dbReference>
<evidence type="ECO:0000313" key="10">
    <source>
        <dbReference type="EMBL" id="GLQ07881.1"/>
    </source>
</evidence>
<dbReference type="CDD" id="cd04242">
    <property type="entry name" value="AAK_G5K_ProB"/>
    <property type="match status" value="1"/>
</dbReference>
<gene>
    <name evidence="8 10" type="primary">proB</name>
    <name evidence="10" type="ORF">GCM10007924_31030</name>
</gene>
<dbReference type="PROSITE" id="PS50890">
    <property type="entry name" value="PUA"/>
    <property type="match status" value="1"/>
</dbReference>
<feature type="binding site" evidence="8">
    <location>
        <position position="157"/>
    </location>
    <ligand>
        <name>substrate</name>
    </ligand>
</feature>
<name>A0ABQ5U8Z1_9PROT</name>
<keyword evidence="2 8" id="KW-0028">Amino-acid biosynthesis</keyword>
<feature type="domain" description="PUA" evidence="9">
    <location>
        <begin position="284"/>
        <end position="366"/>
    </location>
</feature>
<dbReference type="InterPro" id="IPR002478">
    <property type="entry name" value="PUA"/>
</dbReference>
<evidence type="ECO:0000313" key="11">
    <source>
        <dbReference type="Proteomes" id="UP001161409"/>
    </source>
</evidence>
<comment type="pathway">
    <text evidence="8">Amino-acid biosynthesis; L-proline biosynthesis; L-glutamate 5-semialdehyde from L-glutamate: step 1/2.</text>
</comment>
<dbReference type="EMBL" id="BSNF01000010">
    <property type="protein sequence ID" value="GLQ07881.1"/>
    <property type="molecule type" value="Genomic_DNA"/>
</dbReference>
<evidence type="ECO:0000256" key="1">
    <source>
        <dbReference type="ARBA" id="ARBA00022490"/>
    </source>
</evidence>
<keyword evidence="6 8" id="KW-0418">Kinase</keyword>
<dbReference type="InterPro" id="IPR015947">
    <property type="entry name" value="PUA-like_sf"/>
</dbReference>
<dbReference type="PANTHER" id="PTHR43654">
    <property type="entry name" value="GLUTAMATE 5-KINASE"/>
    <property type="match status" value="1"/>
</dbReference>
<dbReference type="InterPro" id="IPR041739">
    <property type="entry name" value="G5K_ProB"/>
</dbReference>
<dbReference type="HAMAP" id="MF_00456">
    <property type="entry name" value="ProB"/>
    <property type="match status" value="1"/>
</dbReference>
<evidence type="ECO:0000256" key="2">
    <source>
        <dbReference type="ARBA" id="ARBA00022605"/>
    </source>
</evidence>
<comment type="caution">
    <text evidence="10">The sequence shown here is derived from an EMBL/GenBank/DDBJ whole genome shotgun (WGS) entry which is preliminary data.</text>
</comment>
<dbReference type="InterPro" id="IPR001048">
    <property type="entry name" value="Asp/Glu/Uridylate_kinase"/>
</dbReference>
<dbReference type="RefSeq" id="WP_169561989.1">
    <property type="nucleotide sequence ID" value="NZ_BSNF01000010.1"/>
</dbReference>
<reference evidence="10" key="1">
    <citation type="journal article" date="2014" name="Int. J. Syst. Evol. Microbiol.">
        <title>Complete genome of a new Firmicutes species belonging to the dominant human colonic microbiota ('Ruminococcus bicirculans') reveals two chromosomes and a selective capacity to utilize plant glucans.</title>
        <authorList>
            <consortium name="NISC Comparative Sequencing Program"/>
            <person name="Wegmann U."/>
            <person name="Louis P."/>
            <person name="Goesmann A."/>
            <person name="Henrissat B."/>
            <person name="Duncan S.H."/>
            <person name="Flint H.J."/>
        </authorList>
    </citation>
    <scope>NUCLEOTIDE SEQUENCE</scope>
    <source>
        <strain evidence="10">NBRC 103408</strain>
    </source>
</reference>
<keyword evidence="4 8" id="KW-0808">Transferase</keyword>
<keyword evidence="3 8" id="KW-0641">Proline biosynthesis</keyword>
<evidence type="ECO:0000256" key="6">
    <source>
        <dbReference type="ARBA" id="ARBA00022777"/>
    </source>
</evidence>
<dbReference type="SUPFAM" id="SSF53633">
    <property type="entry name" value="Carbamate kinase-like"/>
    <property type="match status" value="1"/>
</dbReference>
<reference evidence="10" key="2">
    <citation type="submission" date="2023-01" db="EMBL/GenBank/DDBJ databases">
        <title>Draft genome sequence of Sneathiella chinensis strain NBRC 103408.</title>
        <authorList>
            <person name="Sun Q."/>
            <person name="Mori K."/>
        </authorList>
    </citation>
    <scope>NUCLEOTIDE SEQUENCE</scope>
    <source>
        <strain evidence="10">NBRC 103408</strain>
    </source>
</reference>
<dbReference type="Pfam" id="PF01472">
    <property type="entry name" value="PUA"/>
    <property type="match status" value="1"/>
</dbReference>
<dbReference type="PROSITE" id="PS00902">
    <property type="entry name" value="GLUTAMATE_5_KINASE"/>
    <property type="match status" value="1"/>
</dbReference>
<dbReference type="PANTHER" id="PTHR43654:SF1">
    <property type="entry name" value="ISOPENTENYL PHOSPHATE KINASE"/>
    <property type="match status" value="1"/>
</dbReference>
<keyword evidence="11" id="KW-1185">Reference proteome</keyword>
<evidence type="ECO:0000256" key="5">
    <source>
        <dbReference type="ARBA" id="ARBA00022741"/>
    </source>
</evidence>
<feature type="binding site" evidence="8">
    <location>
        <position position="145"/>
    </location>
    <ligand>
        <name>substrate</name>
    </ligand>
</feature>
<dbReference type="InterPro" id="IPR011529">
    <property type="entry name" value="Glu_5kinase"/>
</dbReference>
<keyword evidence="5 8" id="KW-0547">Nucleotide-binding</keyword>
<dbReference type="InterPro" id="IPR036393">
    <property type="entry name" value="AceGlu_kinase-like_sf"/>
</dbReference>
<protein>
    <recommendedName>
        <fullName evidence="8">Glutamate 5-kinase</fullName>
        <ecNumber evidence="8">2.7.2.11</ecNumber>
    </recommendedName>
    <alternativeName>
        <fullName evidence="8">Gamma-glutamyl kinase</fullName>
        <shortName evidence="8">GK</shortName>
    </alternativeName>
</protein>
<evidence type="ECO:0000256" key="7">
    <source>
        <dbReference type="ARBA" id="ARBA00022840"/>
    </source>
</evidence>
<proteinExistence type="inferred from homology"/>
<keyword evidence="1 8" id="KW-0963">Cytoplasm</keyword>
<dbReference type="InterPro" id="IPR005715">
    <property type="entry name" value="Glu_5kinase/COase_Synthase"/>
</dbReference>
<evidence type="ECO:0000256" key="8">
    <source>
        <dbReference type="HAMAP-Rule" id="MF_00456"/>
    </source>
</evidence>
<dbReference type="Proteomes" id="UP001161409">
    <property type="component" value="Unassembled WGS sequence"/>
</dbReference>
<evidence type="ECO:0000256" key="4">
    <source>
        <dbReference type="ARBA" id="ARBA00022679"/>
    </source>
</evidence>